<dbReference type="EMBL" id="CP003651">
    <property type="protein sequence ID" value="AFL95749.1"/>
    <property type="molecule type" value="Genomic_DNA"/>
</dbReference>
<evidence type="ECO:0000256" key="1">
    <source>
        <dbReference type="SAM" id="Phobius"/>
    </source>
</evidence>
<feature type="transmembrane region" description="Helical" evidence="1">
    <location>
        <begin position="49"/>
        <end position="67"/>
    </location>
</feature>
<dbReference type="OrthoDB" id="380390at2157"/>
<dbReference type="HOGENOM" id="CLU_2243998_0_0_2"/>
<reference evidence="2 3" key="1">
    <citation type="journal article" date="2012" name="J. Bacteriol.">
        <title>Complete Genome Sequence of the Hyperthermophilic Archaeon Thermococcus sp. Strain CL1, Isolated from a Paralvinella sp. Polychaete Worm Collected from a Hydrothermal Vent.</title>
        <authorList>
            <person name="Jung J.H."/>
            <person name="Holden J.F."/>
            <person name="Seo D.H."/>
            <person name="Park K.H."/>
            <person name="Shin H."/>
            <person name="Ryu S."/>
            <person name="Lee J.H."/>
            <person name="Park C.S."/>
        </authorList>
    </citation>
    <scope>NUCLEOTIDE SEQUENCE [LARGE SCALE GENOMIC DNA]</scope>
    <source>
        <strain evidence="3">DSM 27260 / KACC 17922 / CL1</strain>
    </source>
</reference>
<keyword evidence="1" id="KW-1133">Transmembrane helix</keyword>
<protein>
    <recommendedName>
        <fullName evidence="4">Phosphatidate cytidylyltransferase</fullName>
    </recommendedName>
</protein>
<evidence type="ECO:0000313" key="3">
    <source>
        <dbReference type="Proteomes" id="UP000006064"/>
    </source>
</evidence>
<name>I3ZVL5_THECF</name>
<feature type="transmembrane region" description="Helical" evidence="1">
    <location>
        <begin position="6"/>
        <end position="37"/>
    </location>
</feature>
<evidence type="ECO:0000313" key="2">
    <source>
        <dbReference type="EMBL" id="AFL95749.1"/>
    </source>
</evidence>
<accession>I3ZVL5</accession>
<sequence length="95" mass="10645">MREGLYAAVVLLVIAVFFAPTIILGPVYLALVLLYLIVLYACEKFAPQWVQEAVSVVFVLTSAHLLMERLGRWDVRLFLLVAVLATASALRRLKK</sequence>
<dbReference type="Proteomes" id="UP000006064">
    <property type="component" value="Chromosome"/>
</dbReference>
<organism evidence="2 3">
    <name type="scientific">Thermococcus cleftensis (strain DSM 27260 / KACC 17922 / CL1)</name>
    <dbReference type="NCBI Taxonomy" id="163003"/>
    <lineage>
        <taxon>Archaea</taxon>
        <taxon>Methanobacteriati</taxon>
        <taxon>Methanobacteriota</taxon>
        <taxon>Thermococci</taxon>
        <taxon>Thermococcales</taxon>
        <taxon>Thermococcaceae</taxon>
        <taxon>Thermococcus</taxon>
    </lineage>
</organism>
<keyword evidence="1" id="KW-0472">Membrane</keyword>
<dbReference type="KEGG" id="thm:CL1_1552"/>
<proteinExistence type="predicted"/>
<dbReference type="AlphaFoldDB" id="I3ZVL5"/>
<keyword evidence="3" id="KW-1185">Reference proteome</keyword>
<evidence type="ECO:0008006" key="4">
    <source>
        <dbReference type="Google" id="ProtNLM"/>
    </source>
</evidence>
<gene>
    <name evidence="2" type="ORF">CL1_1552</name>
</gene>
<keyword evidence="1" id="KW-0812">Transmembrane</keyword>